<dbReference type="AlphaFoldDB" id="A0A645AAF8"/>
<organism evidence="2">
    <name type="scientific">bioreactor metagenome</name>
    <dbReference type="NCBI Taxonomy" id="1076179"/>
    <lineage>
        <taxon>unclassified sequences</taxon>
        <taxon>metagenomes</taxon>
        <taxon>ecological metagenomes</taxon>
    </lineage>
</organism>
<comment type="caution">
    <text evidence="2">The sequence shown here is derived from an EMBL/GenBank/DDBJ whole genome shotgun (WGS) entry which is preliminary data.</text>
</comment>
<feature type="domain" description="GGDEF" evidence="1">
    <location>
        <begin position="204"/>
        <end position="336"/>
    </location>
</feature>
<dbReference type="SUPFAM" id="SSF55785">
    <property type="entry name" value="PYP-like sensor domain (PAS domain)"/>
    <property type="match status" value="1"/>
</dbReference>
<dbReference type="InterPro" id="IPR035965">
    <property type="entry name" value="PAS-like_dom_sf"/>
</dbReference>
<dbReference type="InterPro" id="IPR043128">
    <property type="entry name" value="Rev_trsase/Diguanyl_cyclase"/>
</dbReference>
<dbReference type="EMBL" id="VSSQ01012629">
    <property type="protein sequence ID" value="MPM49678.1"/>
    <property type="molecule type" value="Genomic_DNA"/>
</dbReference>
<name>A0A645AAF8_9ZZZZ</name>
<reference evidence="2" key="1">
    <citation type="submission" date="2019-08" db="EMBL/GenBank/DDBJ databases">
        <authorList>
            <person name="Kucharzyk K."/>
            <person name="Murdoch R.W."/>
            <person name="Higgins S."/>
            <person name="Loffler F."/>
        </authorList>
    </citation>
    <scope>NUCLEOTIDE SEQUENCE</scope>
</reference>
<dbReference type="InterPro" id="IPR052155">
    <property type="entry name" value="Biofilm_reg_signaling"/>
</dbReference>
<evidence type="ECO:0000313" key="2">
    <source>
        <dbReference type="EMBL" id="MPM49678.1"/>
    </source>
</evidence>
<sequence>MLSAIGLVFLLGSLKSAFLEGTRINLPIVTIYLPGSLILFNNIYRNNFFRVSPIARDKVFDVIDLGIVVADSSGMISDLNPCAIKLLDDLFEIRGAAPGKRMEEVFPAYPDWMALTKTNAAGELELHLTSSGLHFIHIRVYPLQSNHEAMVGSVSIMRDVTSLRMQEFALKTRAETDALTALMNRASFMDELGKRVRMAQQAGERISVMMMDLDKFKGINDTYGHDDGDRVLRAVADVLKEVLRQQDAIARIGGDEFAAVLSGVGRREAADIANRVLRAANQRVVQLGSGASVPLKLSIGVCDNTGAATEEELMKCADKAMYLAKGRTGNCCIEWE</sequence>
<gene>
    <name evidence="2" type="ORF">SDC9_96408</name>
</gene>
<dbReference type="InterPro" id="IPR000160">
    <property type="entry name" value="GGDEF_dom"/>
</dbReference>
<dbReference type="PANTHER" id="PTHR44757">
    <property type="entry name" value="DIGUANYLATE CYCLASE DGCP"/>
    <property type="match status" value="1"/>
</dbReference>
<protein>
    <recommendedName>
        <fullName evidence="1">GGDEF domain-containing protein</fullName>
    </recommendedName>
</protein>
<dbReference type="PROSITE" id="PS50887">
    <property type="entry name" value="GGDEF"/>
    <property type="match status" value="1"/>
</dbReference>
<dbReference type="NCBIfam" id="TIGR00254">
    <property type="entry name" value="GGDEF"/>
    <property type="match status" value="1"/>
</dbReference>
<dbReference type="InterPro" id="IPR029787">
    <property type="entry name" value="Nucleotide_cyclase"/>
</dbReference>
<dbReference type="FunFam" id="3.30.70.270:FF:000001">
    <property type="entry name" value="Diguanylate cyclase domain protein"/>
    <property type="match status" value="1"/>
</dbReference>
<dbReference type="CDD" id="cd01949">
    <property type="entry name" value="GGDEF"/>
    <property type="match status" value="1"/>
</dbReference>
<dbReference type="SUPFAM" id="SSF55073">
    <property type="entry name" value="Nucleotide cyclase"/>
    <property type="match status" value="1"/>
</dbReference>
<accession>A0A645AAF8</accession>
<proteinExistence type="predicted"/>
<dbReference type="Gene3D" id="3.30.70.270">
    <property type="match status" value="1"/>
</dbReference>
<evidence type="ECO:0000259" key="1">
    <source>
        <dbReference type="PROSITE" id="PS50887"/>
    </source>
</evidence>
<dbReference type="PANTHER" id="PTHR44757:SF2">
    <property type="entry name" value="BIOFILM ARCHITECTURE MAINTENANCE PROTEIN MBAA"/>
    <property type="match status" value="1"/>
</dbReference>
<dbReference type="Pfam" id="PF00990">
    <property type="entry name" value="GGDEF"/>
    <property type="match status" value="1"/>
</dbReference>
<dbReference type="SMART" id="SM00267">
    <property type="entry name" value="GGDEF"/>
    <property type="match status" value="1"/>
</dbReference>
<dbReference type="Gene3D" id="3.30.450.20">
    <property type="entry name" value="PAS domain"/>
    <property type="match status" value="1"/>
</dbReference>